<reference evidence="7" key="1">
    <citation type="submission" date="2023-05" db="EMBL/GenBank/DDBJ databases">
        <title>Streptantibioticus silvisoli sp. nov., acidotolerant actinomycetes 1 from pine litter.</title>
        <authorList>
            <person name="Swiecimska M."/>
            <person name="Golinska P."/>
            <person name="Sangal V."/>
            <person name="Wachnowicz B."/>
            <person name="Goodfellow M."/>
        </authorList>
    </citation>
    <scope>NUCLEOTIDE SEQUENCE</scope>
    <source>
        <strain evidence="7">SL13</strain>
    </source>
</reference>
<accession>A0AA90H4B6</accession>
<protein>
    <submittedName>
        <fullName evidence="7">Alpha/beta fold hydrolase</fullName>
    </submittedName>
</protein>
<dbReference type="SUPFAM" id="SSF48452">
    <property type="entry name" value="TPR-like"/>
    <property type="match status" value="3"/>
</dbReference>
<gene>
    <name evidence="7" type="ORF">POF50_004200</name>
</gene>
<evidence type="ECO:0000313" key="7">
    <source>
        <dbReference type="EMBL" id="MDI5968555.1"/>
    </source>
</evidence>
<dbReference type="GO" id="GO:0043531">
    <property type="term" value="F:ADP binding"/>
    <property type="evidence" value="ECO:0007669"/>
    <property type="project" value="InterPro"/>
</dbReference>
<dbReference type="Pfam" id="PF13424">
    <property type="entry name" value="TPR_12"/>
    <property type="match status" value="4"/>
</dbReference>
<evidence type="ECO:0000256" key="1">
    <source>
        <dbReference type="ARBA" id="ARBA00004496"/>
    </source>
</evidence>
<dbReference type="GO" id="GO:0016787">
    <property type="term" value="F:hydrolase activity"/>
    <property type="evidence" value="ECO:0007669"/>
    <property type="project" value="UniProtKB-KW"/>
</dbReference>
<dbReference type="SUPFAM" id="SSF52540">
    <property type="entry name" value="P-loop containing nucleoside triphosphate hydrolases"/>
    <property type="match status" value="1"/>
</dbReference>
<dbReference type="Gene3D" id="1.25.40.10">
    <property type="entry name" value="Tetratricopeptide repeat domain"/>
    <property type="match status" value="2"/>
</dbReference>
<dbReference type="GO" id="GO:0005092">
    <property type="term" value="F:GDP-dissociation inhibitor activity"/>
    <property type="evidence" value="ECO:0007669"/>
    <property type="project" value="TreeGrafter"/>
</dbReference>
<dbReference type="Pfam" id="PF12697">
    <property type="entry name" value="Abhydrolase_6"/>
    <property type="match status" value="1"/>
</dbReference>
<dbReference type="InterPro" id="IPR052386">
    <property type="entry name" value="GPSM"/>
</dbReference>
<evidence type="ECO:0000256" key="4">
    <source>
        <dbReference type="PROSITE-ProRule" id="PRU00339"/>
    </source>
</evidence>
<feature type="region of interest" description="Disordered" evidence="5">
    <location>
        <begin position="292"/>
        <end position="330"/>
    </location>
</feature>
<proteinExistence type="predicted"/>
<sequence length="1166" mass="126308">MAVDGLGVVLVHGFRSGPETWQHVRDRIGEDDELKFVTTLPFSYATGLTRYHPLKTWTSISAAADSLREFLRTEAGGFPRVVLVSHSMGGLIVQRHLARMLSDGNGQELARIGRVVMLACPNDGSQLFLSLRQGIFGRRHPQESELRPLNEQVGETRRRVLHDVVHAARVTDRTCPIPFSVYAGDSDGVVPMASAQSVFRDTAALPGDHFGILRAVGAEHRTFTTLRRLLRETAAAPDPPGTAETSEVCGGLPAGAVGSRPAPGAPQPPVTVGNAISGGRQHAPVIQGHTVNVTFRSEPSTGTSGAESRDAGHRPPAGPAASPPVQGAAGLPVRSATFTGREDDVRALLDDLAPRTGTDAGATGTPRVPVLVQAVAGMGGVGKTELALQTAERALARPGWFPGGVLFADLNGYDPTPERRTSAEAVLDTFLRALGTPPEEIPADAPARSALLRTVLADRAAHGRRTLLVIDNAGSEEQVRPLLPGDDATGVLVTSRHSLDIGARLHTLDTLEPHASVDLIRQQLHHARTGDTRVDDDPDAAARIADLCGHLPLALHVIAALLADTPQRPLTSMADALADGHTRLQLLTRADRAVQAAFDLSYANLTPDQARLFRLLPLNPGPDLSTETAAHLLDADQAAAEVLLTDLARAHLVEPGVWPRWRMHDLLRLHADHHGRTQADEDHRDTAHTRLLDHYLATAEAADTHLSPLPQTPRSPAFTDRRRALEWLDAEHANLTAAATTAPHNHPAHTDITSALYQYFDLRRRFDDIITLANQTRTAHRETGNRQGEAAAWSYLGLALREVRRFDDAITAHQQDLDICRETGDRHGEGSAWGNLGLALREVGGFDDAITACTHARDMHRETGDRHGEGSAWGNLGLALREVGGFDDAITACTHARDIFRETGDRHGEGMAWGNLGLALREVGRFDEAITALQQDLDICRETGDRHGEGRAWNNLGLALREVGRFDDAITAHTHTRDIYRETGDRHGEGRAWGNLGLVLGEVGRFDDAITVLTRALDIFRETGDRHGEGRAWNNLGLALWEVGRFDDAITAHRQDLDICRETGDRHGEGMAWNNLGLALGEVGRFDDAITAHRQDLDICRETGDRHGEGRAWNNLGLALRKVGRFDDAIDACIRARDIFRETGDQHSEGIARANLEEVRGCATGG</sequence>
<dbReference type="AlphaFoldDB" id="A0AA90H4B6"/>
<dbReference type="GO" id="GO:0001965">
    <property type="term" value="F:G-protein alpha-subunit binding"/>
    <property type="evidence" value="ECO:0007669"/>
    <property type="project" value="TreeGrafter"/>
</dbReference>
<dbReference type="InterPro" id="IPR000073">
    <property type="entry name" value="AB_hydrolase_1"/>
</dbReference>
<dbReference type="GO" id="GO:0005938">
    <property type="term" value="C:cell cortex"/>
    <property type="evidence" value="ECO:0007669"/>
    <property type="project" value="TreeGrafter"/>
</dbReference>
<evidence type="ECO:0000256" key="2">
    <source>
        <dbReference type="ARBA" id="ARBA00022490"/>
    </source>
</evidence>
<name>A0AA90H4B6_9ACTN</name>
<dbReference type="SMART" id="SM00028">
    <property type="entry name" value="TPR"/>
    <property type="match status" value="9"/>
</dbReference>
<dbReference type="PROSITE" id="PS50005">
    <property type="entry name" value="TPR"/>
    <property type="match status" value="1"/>
</dbReference>
<comment type="subcellular location">
    <subcellularLocation>
        <location evidence="1">Cytoplasm</location>
    </subcellularLocation>
</comment>
<evidence type="ECO:0000256" key="3">
    <source>
        <dbReference type="ARBA" id="ARBA00022737"/>
    </source>
</evidence>
<dbReference type="RefSeq" id="WP_282698492.1">
    <property type="nucleotide sequence ID" value="NZ_JABXJJ020000004.1"/>
</dbReference>
<dbReference type="PANTHER" id="PTHR45954">
    <property type="entry name" value="LD33695P"/>
    <property type="match status" value="1"/>
</dbReference>
<feature type="region of interest" description="Disordered" evidence="5">
    <location>
        <begin position="234"/>
        <end position="269"/>
    </location>
</feature>
<dbReference type="InterPro" id="IPR029058">
    <property type="entry name" value="AB_hydrolase_fold"/>
</dbReference>
<dbReference type="PRINTS" id="PR00364">
    <property type="entry name" value="DISEASERSIST"/>
</dbReference>
<keyword evidence="2" id="KW-0963">Cytoplasm</keyword>
<keyword evidence="3" id="KW-0677">Repeat</keyword>
<dbReference type="SUPFAM" id="SSF53474">
    <property type="entry name" value="alpha/beta-Hydrolases"/>
    <property type="match status" value="1"/>
</dbReference>
<keyword evidence="4" id="KW-0802">TPR repeat</keyword>
<feature type="compositionally biased region" description="Polar residues" evidence="5">
    <location>
        <begin position="292"/>
        <end position="306"/>
    </location>
</feature>
<organism evidence="7">
    <name type="scientific">Streptantibioticus silvisoli</name>
    <dbReference type="NCBI Taxonomy" id="2705255"/>
    <lineage>
        <taxon>Bacteria</taxon>
        <taxon>Bacillati</taxon>
        <taxon>Actinomycetota</taxon>
        <taxon>Actinomycetes</taxon>
        <taxon>Kitasatosporales</taxon>
        <taxon>Streptomycetaceae</taxon>
        <taxon>Streptantibioticus</taxon>
    </lineage>
</organism>
<comment type="caution">
    <text evidence="7">The sequence shown here is derived from an EMBL/GenBank/DDBJ whole genome shotgun (WGS) entry which is preliminary data.</text>
</comment>
<dbReference type="EMBL" id="JABXJJ020000004">
    <property type="protein sequence ID" value="MDI5968555.1"/>
    <property type="molecule type" value="Genomic_DNA"/>
</dbReference>
<keyword evidence="7" id="KW-0378">Hydrolase</keyword>
<evidence type="ECO:0000256" key="5">
    <source>
        <dbReference type="SAM" id="MobiDB-lite"/>
    </source>
</evidence>
<dbReference type="Gene3D" id="3.40.50.300">
    <property type="entry name" value="P-loop containing nucleotide triphosphate hydrolases"/>
    <property type="match status" value="1"/>
</dbReference>
<feature type="domain" description="AB hydrolase-1" evidence="6">
    <location>
        <begin position="8"/>
        <end position="165"/>
    </location>
</feature>
<dbReference type="InterPro" id="IPR019734">
    <property type="entry name" value="TPR_rpt"/>
</dbReference>
<dbReference type="Gene3D" id="3.40.50.1820">
    <property type="entry name" value="alpha/beta hydrolase"/>
    <property type="match status" value="1"/>
</dbReference>
<dbReference type="InterPro" id="IPR027417">
    <property type="entry name" value="P-loop_NTPase"/>
</dbReference>
<dbReference type="InterPro" id="IPR011990">
    <property type="entry name" value="TPR-like_helical_dom_sf"/>
</dbReference>
<evidence type="ECO:0000259" key="6">
    <source>
        <dbReference type="Pfam" id="PF12697"/>
    </source>
</evidence>
<dbReference type="PANTHER" id="PTHR45954:SF1">
    <property type="entry name" value="LD33695P"/>
    <property type="match status" value="1"/>
</dbReference>
<feature type="repeat" description="TPR" evidence="4">
    <location>
        <begin position="990"/>
        <end position="1023"/>
    </location>
</feature>